<evidence type="ECO:0000313" key="3">
    <source>
        <dbReference type="EMBL" id="ABG82804.1"/>
    </source>
</evidence>
<dbReference type="Pfam" id="PF16571">
    <property type="entry name" value="FBP_C"/>
    <property type="match status" value="1"/>
</dbReference>
<dbReference type="CDD" id="cd16342">
    <property type="entry name" value="FusC_FusB"/>
    <property type="match status" value="1"/>
</dbReference>
<organism evidence="3 4">
    <name type="scientific">Clostridium perfringens (strain ATCC 13124 / DSM 756 / JCM 1290 / NCIMB 6125 / NCTC 8237 / Type A)</name>
    <dbReference type="NCBI Taxonomy" id="195103"/>
    <lineage>
        <taxon>Bacteria</taxon>
        <taxon>Bacillati</taxon>
        <taxon>Bacillota</taxon>
        <taxon>Clostridia</taxon>
        <taxon>Eubacteriales</taxon>
        <taxon>Clostridiaceae</taxon>
        <taxon>Clostridium</taxon>
    </lineage>
</organism>
<gene>
    <name evidence="3" type="ordered locus">CPF_0735</name>
</gene>
<dbReference type="RefSeq" id="WP_011590340.1">
    <property type="nucleotide sequence ID" value="NC_008261.1"/>
</dbReference>
<dbReference type="eggNOG" id="ENOG5032UHI">
    <property type="taxonomic scope" value="Bacteria"/>
</dbReference>
<name>A0A0H2YPS2_CLOP1</name>
<feature type="domain" description="Elongation factor G-binding protein C-terminal treble-clef zinc-finger" evidence="2">
    <location>
        <begin position="98"/>
        <end position="208"/>
    </location>
</feature>
<dbReference type="HOGENOM" id="CLU_088205_0_0_9"/>
<protein>
    <submittedName>
        <fullName evidence="3">Fibronectin-binding protein</fullName>
    </submittedName>
</protein>
<dbReference type="Pfam" id="PF07299">
    <property type="entry name" value="EF-G-binding_N"/>
    <property type="match status" value="1"/>
</dbReference>
<dbReference type="InterPro" id="IPR038344">
    <property type="entry name" value="EF-G_N_sf"/>
</dbReference>
<dbReference type="AlphaFoldDB" id="A0A0H2YPS2"/>
<dbReference type="Proteomes" id="UP000001823">
    <property type="component" value="Chromosome"/>
</dbReference>
<dbReference type="PaxDb" id="195103-CPF_0735"/>
<proteinExistence type="predicted"/>
<reference evidence="3 4" key="1">
    <citation type="journal article" date="2006" name="Genome Res.">
        <title>Skewed genomic variability in strains of the toxigenic bacterial pathogen, Clostridium perfringens.</title>
        <authorList>
            <person name="Myers G.S."/>
            <person name="Rasko D.A."/>
            <person name="Cheung J.K."/>
            <person name="Ravel J."/>
            <person name="Seshadri R."/>
            <person name="Deboy R.T."/>
            <person name="Ren Q."/>
            <person name="Varga J."/>
            <person name="Awad M.M."/>
            <person name="Brinkac L.M."/>
            <person name="Daugherty S.C."/>
            <person name="Haft D.H."/>
            <person name="Dodson R.J."/>
            <person name="Madupu R."/>
            <person name="Nelson W.C."/>
            <person name="Rosovitz M.J."/>
            <person name="Sullivan S.A."/>
            <person name="Khouri H."/>
            <person name="Dimitrov G.I."/>
            <person name="Watkins K.L."/>
            <person name="Mulligan S."/>
            <person name="Benton J."/>
            <person name="Radune D."/>
            <person name="Fisher D.J."/>
            <person name="Atkins H.S."/>
            <person name="Hiscox T."/>
            <person name="Jost B.H."/>
            <person name="Billington S.J."/>
            <person name="Songer J.G."/>
            <person name="McClane B.A."/>
            <person name="Titball R.W."/>
            <person name="Rood J.I."/>
            <person name="Melville S.B."/>
            <person name="Paulsen I.T."/>
        </authorList>
    </citation>
    <scope>NUCLEOTIDE SEQUENCE [LARGE SCALE GENOMIC DNA]</scope>
    <source>
        <strain evidence="4">ATCC 13124 / DSM 756 / JCM 1290 / NCIMB 6125 / NCTC 8237 / S 107 / Type A</strain>
    </source>
</reference>
<feature type="domain" description="Elongation factor G-binding protein N-terminal" evidence="1">
    <location>
        <begin position="4"/>
        <end position="84"/>
    </location>
</feature>
<evidence type="ECO:0000259" key="1">
    <source>
        <dbReference type="Pfam" id="PF07299"/>
    </source>
</evidence>
<dbReference type="KEGG" id="cpf:CPF_0735"/>
<evidence type="ECO:0000313" key="4">
    <source>
        <dbReference type="Proteomes" id="UP000001823"/>
    </source>
</evidence>
<dbReference type="InterPro" id="IPR010841">
    <property type="entry name" value="EF-G-binding_N"/>
</dbReference>
<accession>A0A0H2YPS2</accession>
<dbReference type="STRING" id="195103.CPF_0735"/>
<keyword evidence="4" id="KW-1185">Reference proteome</keyword>
<dbReference type="EMBL" id="CP000246">
    <property type="protein sequence ID" value="ABG82804.1"/>
    <property type="molecule type" value="Genomic_DNA"/>
</dbReference>
<dbReference type="InterPro" id="IPR032330">
    <property type="entry name" value="EF-G-binding_C"/>
</dbReference>
<dbReference type="Gene3D" id="1.20.1280.250">
    <property type="match status" value="1"/>
</dbReference>
<evidence type="ECO:0000259" key="2">
    <source>
        <dbReference type="Pfam" id="PF16571"/>
    </source>
</evidence>
<sequence>MKPFIKKEDFNFIKKCITDLHGTLRNCTDPNIIETNKAYINEKILSRFSELSNEEKELIDIIKITDPLHIDKYLEDLNEYVYGMTAIKSNEITKLFRKEKKLKIPNLDFENSKKVYLGWIDEGSRKLFIAYNLNGKLTGMACKIPSYNSSNNHICTLCNHIGNDTEVTFVSALCKTSNPEQGTYRSIGFDICLDSEKCNERITSTDKLEKLLKDVNNIKV</sequence>